<proteinExistence type="predicted"/>
<protein>
    <recommendedName>
        <fullName evidence="3">MORN repeat variant</fullName>
    </recommendedName>
</protein>
<reference evidence="2" key="1">
    <citation type="journal article" date="2019" name="Int. J. Syst. Evol. Microbiol.">
        <title>The Global Catalogue of Microorganisms (GCM) 10K type strain sequencing project: providing services to taxonomists for standard genome sequencing and annotation.</title>
        <authorList>
            <consortium name="The Broad Institute Genomics Platform"/>
            <consortium name="The Broad Institute Genome Sequencing Center for Infectious Disease"/>
            <person name="Wu L."/>
            <person name="Ma J."/>
        </authorList>
    </citation>
    <scope>NUCLEOTIDE SEQUENCE [LARGE SCALE GENOMIC DNA]</scope>
    <source>
        <strain evidence="2">JCM 17917</strain>
    </source>
</reference>
<dbReference type="Proteomes" id="UP001501844">
    <property type="component" value="Unassembled WGS sequence"/>
</dbReference>
<evidence type="ECO:0000313" key="1">
    <source>
        <dbReference type="EMBL" id="GAA4314525.1"/>
    </source>
</evidence>
<evidence type="ECO:0008006" key="3">
    <source>
        <dbReference type="Google" id="ProtNLM"/>
    </source>
</evidence>
<name>A0ABP8G0G6_9BACT</name>
<gene>
    <name evidence="1" type="ORF">GCM10023183_34750</name>
</gene>
<dbReference type="EMBL" id="BAABGX010000003">
    <property type="protein sequence ID" value="GAA4314525.1"/>
    <property type="molecule type" value="Genomic_DNA"/>
</dbReference>
<keyword evidence="2" id="KW-1185">Reference proteome</keyword>
<organism evidence="1 2">
    <name type="scientific">Nibribacter koreensis</name>
    <dbReference type="NCBI Taxonomy" id="1084519"/>
    <lineage>
        <taxon>Bacteria</taxon>
        <taxon>Pseudomonadati</taxon>
        <taxon>Bacteroidota</taxon>
        <taxon>Cytophagia</taxon>
        <taxon>Cytophagales</taxon>
        <taxon>Hymenobacteraceae</taxon>
        <taxon>Nibribacter</taxon>
    </lineage>
</organism>
<accession>A0ABP8G0G6</accession>
<comment type="caution">
    <text evidence="1">The sequence shown here is derived from an EMBL/GenBank/DDBJ whole genome shotgun (WGS) entry which is preliminary data.</text>
</comment>
<sequence>MFSNKYVFYENGTFKHYYSTDDGQLWYGVGKYFDKGRERTLKFGEADTNFKLEYGLVHYETGIERIMIKKRRTFISTDYHNTTTKEKVTFVEKK</sequence>
<evidence type="ECO:0000313" key="2">
    <source>
        <dbReference type="Proteomes" id="UP001501844"/>
    </source>
</evidence>